<dbReference type="GO" id="GO:0004674">
    <property type="term" value="F:protein serine/threonine kinase activity"/>
    <property type="evidence" value="ECO:0007669"/>
    <property type="project" value="UniProtKB-KW"/>
</dbReference>
<dbReference type="SUPFAM" id="SSF56112">
    <property type="entry name" value="Protein kinase-like (PK-like)"/>
    <property type="match status" value="1"/>
</dbReference>
<comment type="subunit">
    <text evidence="5">Component of the EKC/KEOPS complex composed of at least BUD32, CGI121, GON7, KAE1 and PCC1; the whole complex dimerizes.</text>
</comment>
<dbReference type="OrthoDB" id="3399at2759"/>
<evidence type="ECO:0000256" key="13">
    <source>
        <dbReference type="ARBA" id="ARBA00022694"/>
    </source>
</evidence>
<dbReference type="PANTHER" id="PTHR12209:SF0">
    <property type="entry name" value="EKC_KEOPS COMPLEX SUBUNIT TP53RK"/>
    <property type="match status" value="1"/>
</dbReference>
<evidence type="ECO:0000313" key="28">
    <source>
        <dbReference type="Proteomes" id="UP000054248"/>
    </source>
</evidence>
<keyword evidence="16" id="KW-0378">Hydrolase</keyword>
<evidence type="ECO:0000256" key="12">
    <source>
        <dbReference type="ARBA" id="ARBA00022679"/>
    </source>
</evidence>
<evidence type="ECO:0000256" key="17">
    <source>
        <dbReference type="ARBA" id="ARBA00022840"/>
    </source>
</evidence>
<keyword evidence="20" id="KW-0539">Nucleus</keyword>
<keyword evidence="13" id="KW-0819">tRNA processing</keyword>
<evidence type="ECO:0000256" key="1">
    <source>
        <dbReference type="ARBA" id="ARBA00003747"/>
    </source>
</evidence>
<accession>A0A0C3QV38</accession>
<evidence type="ECO:0000256" key="10">
    <source>
        <dbReference type="ARBA" id="ARBA00022527"/>
    </source>
</evidence>
<evidence type="ECO:0000256" key="11">
    <source>
        <dbReference type="ARBA" id="ARBA00022553"/>
    </source>
</evidence>
<dbReference type="GO" id="GO:0005829">
    <property type="term" value="C:cytosol"/>
    <property type="evidence" value="ECO:0007669"/>
    <property type="project" value="TreeGrafter"/>
</dbReference>
<keyword evidence="19" id="KW-0010">Activator</keyword>
<dbReference type="EMBL" id="KN822955">
    <property type="protein sequence ID" value="KIO32429.1"/>
    <property type="molecule type" value="Genomic_DNA"/>
</dbReference>
<evidence type="ECO:0000256" key="4">
    <source>
        <dbReference type="ARBA" id="ARBA00010630"/>
    </source>
</evidence>
<keyword evidence="15" id="KW-0418">Kinase</keyword>
<keyword evidence="18" id="KW-0779">Telomere</keyword>
<dbReference type="EC" id="2.7.11.1" evidence="6"/>
<evidence type="ECO:0000256" key="23">
    <source>
        <dbReference type="ARBA" id="ARBA00047899"/>
    </source>
</evidence>
<gene>
    <name evidence="27" type="ORF">M407DRAFT_108820</name>
</gene>
<feature type="region of interest" description="Disordered" evidence="25">
    <location>
        <begin position="101"/>
        <end position="124"/>
    </location>
</feature>
<evidence type="ECO:0000256" key="3">
    <source>
        <dbReference type="ARBA" id="ARBA00004574"/>
    </source>
</evidence>
<reference evidence="28" key="2">
    <citation type="submission" date="2015-01" db="EMBL/GenBank/DDBJ databases">
        <title>Evolutionary Origins and Diversification of the Mycorrhizal Mutualists.</title>
        <authorList>
            <consortium name="DOE Joint Genome Institute"/>
            <consortium name="Mycorrhizal Genomics Consortium"/>
            <person name="Kohler A."/>
            <person name="Kuo A."/>
            <person name="Nagy L.G."/>
            <person name="Floudas D."/>
            <person name="Copeland A."/>
            <person name="Barry K.W."/>
            <person name="Cichocki N."/>
            <person name="Veneault-Fourrey C."/>
            <person name="LaButti K."/>
            <person name="Lindquist E.A."/>
            <person name="Lipzen A."/>
            <person name="Lundell T."/>
            <person name="Morin E."/>
            <person name="Murat C."/>
            <person name="Riley R."/>
            <person name="Ohm R."/>
            <person name="Sun H."/>
            <person name="Tunlid A."/>
            <person name="Henrissat B."/>
            <person name="Grigoriev I.V."/>
            <person name="Hibbett D.S."/>
            <person name="Martin F."/>
        </authorList>
    </citation>
    <scope>NUCLEOTIDE SEQUENCE [LARGE SCALE GENOMIC DNA]</scope>
    <source>
        <strain evidence="28">MUT 4182</strain>
    </source>
</reference>
<keyword evidence="14" id="KW-0547">Nucleotide-binding</keyword>
<keyword evidence="12" id="KW-0808">Transferase</keyword>
<evidence type="ECO:0000256" key="22">
    <source>
        <dbReference type="ARBA" id="ARBA00033194"/>
    </source>
</evidence>
<keyword evidence="11" id="KW-0597">Phosphoprotein</keyword>
<dbReference type="GO" id="GO:0070525">
    <property type="term" value="P:tRNA threonylcarbamoyladenosine metabolic process"/>
    <property type="evidence" value="ECO:0007669"/>
    <property type="project" value="TreeGrafter"/>
</dbReference>
<comment type="similarity">
    <text evidence="4">Belongs to the protein kinase superfamily. BUD32 family.</text>
</comment>
<dbReference type="PROSITE" id="PS00109">
    <property type="entry name" value="PROTEIN_KINASE_TYR"/>
    <property type="match status" value="1"/>
</dbReference>
<dbReference type="GO" id="GO:0000408">
    <property type="term" value="C:EKC/KEOPS complex"/>
    <property type="evidence" value="ECO:0007669"/>
    <property type="project" value="UniProtKB-ARBA"/>
</dbReference>
<evidence type="ECO:0000259" key="26">
    <source>
        <dbReference type="PROSITE" id="PS50011"/>
    </source>
</evidence>
<evidence type="ECO:0000256" key="6">
    <source>
        <dbReference type="ARBA" id="ARBA00012513"/>
    </source>
</evidence>
<keyword evidence="10" id="KW-0723">Serine/threonine-protein kinase</keyword>
<dbReference type="FunFam" id="3.30.200.20:FF:000201">
    <property type="entry name" value="TP53-regulating kinase isoform X1"/>
    <property type="match status" value="1"/>
</dbReference>
<feature type="domain" description="Protein kinase" evidence="26">
    <location>
        <begin position="6"/>
        <end position="257"/>
    </location>
</feature>
<dbReference type="Proteomes" id="UP000054248">
    <property type="component" value="Unassembled WGS sequence"/>
</dbReference>
<evidence type="ECO:0000256" key="5">
    <source>
        <dbReference type="ARBA" id="ARBA00011534"/>
    </source>
</evidence>
<evidence type="ECO:0000256" key="21">
    <source>
        <dbReference type="ARBA" id="ARBA00030980"/>
    </source>
</evidence>
<sequence length="257" mass="28335">MSLSLLESSVLVQQGAEARIYRGTLHPNQPQIILKHRFKKQYRHPTLDNGLTKSRVAMEARALMRCLRNGVSVPGIRMMDPTDGILGVELIEGPSVRTVLGGGADGDIEEGDEGEEESAAADSAVGNEWDDYLSKNQLTEETIMKLIGQELAKMHAVDIIHGDLTTSNMMLRKSSGPGETELVLIDFGLSYQSALVEDKAVDLYVLERAFASTHPESEPLFATVLDTYAQESGKAWPNIKRRLDDVRLRGRKRSMVG</sequence>
<evidence type="ECO:0000256" key="2">
    <source>
        <dbReference type="ARBA" id="ARBA00004123"/>
    </source>
</evidence>
<reference evidence="27 28" key="1">
    <citation type="submission" date="2014-04" db="EMBL/GenBank/DDBJ databases">
        <authorList>
            <consortium name="DOE Joint Genome Institute"/>
            <person name="Kuo A."/>
            <person name="Girlanda M."/>
            <person name="Perotto S."/>
            <person name="Kohler A."/>
            <person name="Nagy L.G."/>
            <person name="Floudas D."/>
            <person name="Copeland A."/>
            <person name="Barry K.W."/>
            <person name="Cichocki N."/>
            <person name="Veneault-Fourrey C."/>
            <person name="LaButti K."/>
            <person name="Lindquist E.A."/>
            <person name="Lipzen A."/>
            <person name="Lundell T."/>
            <person name="Morin E."/>
            <person name="Murat C."/>
            <person name="Sun H."/>
            <person name="Tunlid A."/>
            <person name="Henrissat B."/>
            <person name="Grigoriev I.V."/>
            <person name="Hibbett D.S."/>
            <person name="Martin F."/>
            <person name="Nordberg H.P."/>
            <person name="Cantor M.N."/>
            <person name="Hua S.X."/>
        </authorList>
    </citation>
    <scope>NUCLEOTIDE SEQUENCE [LARGE SCALE GENOMIC DNA]</scope>
    <source>
        <strain evidence="27 28">MUT 4182</strain>
    </source>
</reference>
<evidence type="ECO:0000256" key="24">
    <source>
        <dbReference type="ARBA" id="ARBA00048679"/>
    </source>
</evidence>
<dbReference type="GO" id="GO:0005524">
    <property type="term" value="F:ATP binding"/>
    <property type="evidence" value="ECO:0007669"/>
    <property type="project" value="UniProtKB-KW"/>
</dbReference>
<dbReference type="InterPro" id="IPR011009">
    <property type="entry name" value="Kinase-like_dom_sf"/>
</dbReference>
<comment type="catalytic activity">
    <reaction evidence="23">
        <text>L-threonyl-[protein] + ATP = O-phospho-L-threonyl-[protein] + ADP + H(+)</text>
        <dbReference type="Rhea" id="RHEA:46608"/>
        <dbReference type="Rhea" id="RHEA-COMP:11060"/>
        <dbReference type="Rhea" id="RHEA-COMP:11605"/>
        <dbReference type="ChEBI" id="CHEBI:15378"/>
        <dbReference type="ChEBI" id="CHEBI:30013"/>
        <dbReference type="ChEBI" id="CHEBI:30616"/>
        <dbReference type="ChEBI" id="CHEBI:61977"/>
        <dbReference type="ChEBI" id="CHEBI:456216"/>
        <dbReference type="EC" id="2.7.11.1"/>
    </reaction>
</comment>
<evidence type="ECO:0000256" key="14">
    <source>
        <dbReference type="ARBA" id="ARBA00022741"/>
    </source>
</evidence>
<comment type="catalytic activity">
    <reaction evidence="24">
        <text>L-seryl-[protein] + ATP = O-phospho-L-seryl-[protein] + ADP + H(+)</text>
        <dbReference type="Rhea" id="RHEA:17989"/>
        <dbReference type="Rhea" id="RHEA-COMP:9863"/>
        <dbReference type="Rhea" id="RHEA-COMP:11604"/>
        <dbReference type="ChEBI" id="CHEBI:15378"/>
        <dbReference type="ChEBI" id="CHEBI:29999"/>
        <dbReference type="ChEBI" id="CHEBI:30616"/>
        <dbReference type="ChEBI" id="CHEBI:83421"/>
        <dbReference type="ChEBI" id="CHEBI:456216"/>
        <dbReference type="EC" id="2.7.11.1"/>
    </reaction>
</comment>
<evidence type="ECO:0000256" key="25">
    <source>
        <dbReference type="SAM" id="MobiDB-lite"/>
    </source>
</evidence>
<protein>
    <recommendedName>
        <fullName evidence="8">EKC/KEOPS complex subunit BUD32</fullName>
        <ecNumber evidence="6">2.7.11.1</ecNumber>
    </recommendedName>
    <alternativeName>
        <fullName evidence="21 22">Atypical Serine/threonine protein kinase BUD32</fullName>
    </alternativeName>
    <alternativeName>
        <fullName evidence="7">EKC/KEOPS complex subunit bud32</fullName>
    </alternativeName>
</protein>
<evidence type="ECO:0000256" key="15">
    <source>
        <dbReference type="ARBA" id="ARBA00022777"/>
    </source>
</evidence>
<keyword evidence="28" id="KW-1185">Reference proteome</keyword>
<evidence type="ECO:0000256" key="19">
    <source>
        <dbReference type="ARBA" id="ARBA00023159"/>
    </source>
</evidence>
<evidence type="ECO:0000256" key="20">
    <source>
        <dbReference type="ARBA" id="ARBA00023242"/>
    </source>
</evidence>
<name>A0A0C3QV38_9AGAM</name>
<feature type="compositionally biased region" description="Acidic residues" evidence="25">
    <location>
        <begin position="106"/>
        <end position="119"/>
    </location>
</feature>
<dbReference type="GO" id="GO:0005634">
    <property type="term" value="C:nucleus"/>
    <property type="evidence" value="ECO:0007669"/>
    <property type="project" value="UniProtKB-SubCell"/>
</dbReference>
<dbReference type="STRING" id="1051891.A0A0C3QV38"/>
<dbReference type="GO" id="GO:0016787">
    <property type="term" value="F:hydrolase activity"/>
    <property type="evidence" value="ECO:0007669"/>
    <property type="project" value="UniProtKB-KW"/>
</dbReference>
<dbReference type="GO" id="GO:0000781">
    <property type="term" value="C:chromosome, telomeric region"/>
    <property type="evidence" value="ECO:0007669"/>
    <property type="project" value="UniProtKB-SubCell"/>
</dbReference>
<dbReference type="FunFam" id="1.10.510.10:FF:000323">
    <property type="entry name" value="TP53-regulating kinase, putative"/>
    <property type="match status" value="1"/>
</dbReference>
<comment type="function">
    <text evidence="1">Component of the EKC/KEOPS complex that is required for the formation of a threonylcarbamoyl group on adenosine at position 37 (t(6)A37) in tRNAs that read codons beginning with adenine. The complex is probably involved in the transfer of the threonylcarbamoyl moiety of threonylcarbamoyl-AMP (TC-AMP) to the N6 group of A37. BUD32 has ATPase activity in the context of the EKC/KEOPS complex and likely plays a supporting role to the catalytic subunit KAE1. The EKC/KEOPS complex also promotes both telomere uncapping and telomere elongation. The complex is required for efficient recruitment of transcriptional coactivators.</text>
</comment>
<keyword evidence="9" id="KW-0158">Chromosome</keyword>
<dbReference type="Gene3D" id="1.10.510.10">
    <property type="entry name" value="Transferase(Phosphotransferase) domain 1"/>
    <property type="match status" value="1"/>
</dbReference>
<evidence type="ECO:0000256" key="8">
    <source>
        <dbReference type="ARBA" id="ARBA00019973"/>
    </source>
</evidence>
<dbReference type="Pfam" id="PF06293">
    <property type="entry name" value="Kdo"/>
    <property type="match status" value="1"/>
</dbReference>
<evidence type="ECO:0000256" key="16">
    <source>
        <dbReference type="ARBA" id="ARBA00022801"/>
    </source>
</evidence>
<keyword evidence="17" id="KW-0067">ATP-binding</keyword>
<dbReference type="PANTHER" id="PTHR12209">
    <property type="entry name" value="NON-SPECIFIC SERINE/THREONINE PROTEIN KINASE"/>
    <property type="match status" value="1"/>
</dbReference>
<dbReference type="GO" id="GO:0008033">
    <property type="term" value="P:tRNA processing"/>
    <property type="evidence" value="ECO:0007669"/>
    <property type="project" value="UniProtKB-KW"/>
</dbReference>
<comment type="subcellular location">
    <subcellularLocation>
        <location evidence="3">Chromosome</location>
        <location evidence="3">Telomere</location>
    </subcellularLocation>
    <subcellularLocation>
        <location evidence="2">Nucleus</location>
    </subcellularLocation>
</comment>
<dbReference type="InterPro" id="IPR000719">
    <property type="entry name" value="Prot_kinase_dom"/>
</dbReference>
<dbReference type="Gene3D" id="3.30.200.20">
    <property type="entry name" value="Phosphorylase Kinase, domain 1"/>
    <property type="match status" value="1"/>
</dbReference>
<dbReference type="AlphaFoldDB" id="A0A0C3QV38"/>
<dbReference type="HOGENOM" id="CLU_063953_0_0_1"/>
<dbReference type="InterPro" id="IPR008266">
    <property type="entry name" value="Tyr_kinase_AS"/>
</dbReference>
<evidence type="ECO:0000256" key="18">
    <source>
        <dbReference type="ARBA" id="ARBA00022895"/>
    </source>
</evidence>
<evidence type="ECO:0000313" key="27">
    <source>
        <dbReference type="EMBL" id="KIO32429.1"/>
    </source>
</evidence>
<evidence type="ECO:0000256" key="7">
    <source>
        <dbReference type="ARBA" id="ARBA00013948"/>
    </source>
</evidence>
<evidence type="ECO:0000256" key="9">
    <source>
        <dbReference type="ARBA" id="ARBA00022454"/>
    </source>
</evidence>
<proteinExistence type="inferred from homology"/>
<organism evidence="27 28">
    <name type="scientific">Tulasnella calospora MUT 4182</name>
    <dbReference type="NCBI Taxonomy" id="1051891"/>
    <lineage>
        <taxon>Eukaryota</taxon>
        <taxon>Fungi</taxon>
        <taxon>Dikarya</taxon>
        <taxon>Basidiomycota</taxon>
        <taxon>Agaricomycotina</taxon>
        <taxon>Agaricomycetes</taxon>
        <taxon>Cantharellales</taxon>
        <taxon>Tulasnellaceae</taxon>
        <taxon>Tulasnella</taxon>
    </lineage>
</organism>
<dbReference type="PROSITE" id="PS50011">
    <property type="entry name" value="PROTEIN_KINASE_DOM"/>
    <property type="match status" value="1"/>
</dbReference>